<keyword evidence="3" id="KW-1185">Reference proteome</keyword>
<name>A0A7W7SMB0_9ACTN</name>
<dbReference type="RefSeq" id="WP_184533319.1">
    <property type="nucleotide sequence ID" value="NZ_JACHJW010000001.1"/>
</dbReference>
<gene>
    <name evidence="2" type="ORF">FHR38_001102</name>
</gene>
<reference evidence="2 3" key="1">
    <citation type="submission" date="2020-08" db="EMBL/GenBank/DDBJ databases">
        <title>Sequencing the genomes of 1000 actinobacteria strains.</title>
        <authorList>
            <person name="Klenk H.-P."/>
        </authorList>
    </citation>
    <scope>NUCLEOTIDE SEQUENCE [LARGE SCALE GENOMIC DNA]</scope>
    <source>
        <strain evidence="2 3">DSM 45886</strain>
    </source>
</reference>
<dbReference type="Proteomes" id="UP000578819">
    <property type="component" value="Unassembled WGS sequence"/>
</dbReference>
<dbReference type="EMBL" id="JACHJW010000001">
    <property type="protein sequence ID" value="MBB4957369.1"/>
    <property type="molecule type" value="Genomic_DNA"/>
</dbReference>
<protein>
    <submittedName>
        <fullName evidence="2">Uncharacterized protein</fullName>
    </submittedName>
</protein>
<evidence type="ECO:0000256" key="1">
    <source>
        <dbReference type="SAM" id="MobiDB-lite"/>
    </source>
</evidence>
<evidence type="ECO:0000313" key="2">
    <source>
        <dbReference type="EMBL" id="MBB4957369.1"/>
    </source>
</evidence>
<sequence>MGGGHLTRRPVGWLLAAALFVILSITSVLGAGFAAAPAVAIAAGPASIGAALFHPTPSVGRDDEKAAGGEASAREHSFEERHQPRDGQLPAATRPAALWVAPLESSEPVLIGRSEPALSSRAVPGNPSRAPPA</sequence>
<proteinExistence type="predicted"/>
<organism evidence="2 3">
    <name type="scientific">Micromonospora polyrhachis</name>
    <dbReference type="NCBI Taxonomy" id="1282883"/>
    <lineage>
        <taxon>Bacteria</taxon>
        <taxon>Bacillati</taxon>
        <taxon>Actinomycetota</taxon>
        <taxon>Actinomycetes</taxon>
        <taxon>Micromonosporales</taxon>
        <taxon>Micromonosporaceae</taxon>
        <taxon>Micromonospora</taxon>
    </lineage>
</organism>
<feature type="region of interest" description="Disordered" evidence="1">
    <location>
        <begin position="52"/>
        <end position="93"/>
    </location>
</feature>
<feature type="region of interest" description="Disordered" evidence="1">
    <location>
        <begin position="114"/>
        <end position="133"/>
    </location>
</feature>
<accession>A0A7W7SMB0</accession>
<comment type="caution">
    <text evidence="2">The sequence shown here is derived from an EMBL/GenBank/DDBJ whole genome shotgun (WGS) entry which is preliminary data.</text>
</comment>
<evidence type="ECO:0000313" key="3">
    <source>
        <dbReference type="Proteomes" id="UP000578819"/>
    </source>
</evidence>
<dbReference type="AlphaFoldDB" id="A0A7W7SMB0"/>
<feature type="compositionally biased region" description="Basic and acidic residues" evidence="1">
    <location>
        <begin position="60"/>
        <end position="85"/>
    </location>
</feature>